<organism evidence="2 3">
    <name type="scientific">Solanum commersonii</name>
    <name type="common">Commerson's wild potato</name>
    <name type="synonym">Commerson's nightshade</name>
    <dbReference type="NCBI Taxonomy" id="4109"/>
    <lineage>
        <taxon>Eukaryota</taxon>
        <taxon>Viridiplantae</taxon>
        <taxon>Streptophyta</taxon>
        <taxon>Embryophyta</taxon>
        <taxon>Tracheophyta</taxon>
        <taxon>Spermatophyta</taxon>
        <taxon>Magnoliopsida</taxon>
        <taxon>eudicotyledons</taxon>
        <taxon>Gunneridae</taxon>
        <taxon>Pentapetalae</taxon>
        <taxon>asterids</taxon>
        <taxon>lamiids</taxon>
        <taxon>Solanales</taxon>
        <taxon>Solanaceae</taxon>
        <taxon>Solanoideae</taxon>
        <taxon>Solaneae</taxon>
        <taxon>Solanum</taxon>
    </lineage>
</organism>
<evidence type="ECO:0000313" key="3">
    <source>
        <dbReference type="Proteomes" id="UP000824120"/>
    </source>
</evidence>
<keyword evidence="3" id="KW-1185">Reference proteome</keyword>
<comment type="caution">
    <text evidence="2">The sequence shown here is derived from an EMBL/GenBank/DDBJ whole genome shotgun (WGS) entry which is preliminary data.</text>
</comment>
<dbReference type="Proteomes" id="UP000824120">
    <property type="component" value="Chromosome 2"/>
</dbReference>
<dbReference type="EMBL" id="JACXVP010000002">
    <property type="protein sequence ID" value="KAG5621183.1"/>
    <property type="molecule type" value="Genomic_DNA"/>
</dbReference>
<proteinExistence type="predicted"/>
<accession>A0A9J6AB75</accession>
<sequence length="152" mass="15628">MTVPRGGGEGASVHGGASRWEWGGPRGMMVPQGGVVAISTVRGFPTADAIEKIASLAKNFGGRSGIEIQATPIVVSMSGSNHGSHFNFVPVANGLGLLGIPLDSNGGNSSGNSCPPEVVSISLRRPSFGLRFLGFAEKTVVLIPLRPFTINC</sequence>
<feature type="compositionally biased region" description="Gly residues" evidence="1">
    <location>
        <begin position="1"/>
        <end position="10"/>
    </location>
</feature>
<protein>
    <submittedName>
        <fullName evidence="2">Uncharacterized protein</fullName>
    </submittedName>
</protein>
<evidence type="ECO:0000313" key="2">
    <source>
        <dbReference type="EMBL" id="KAG5621183.1"/>
    </source>
</evidence>
<gene>
    <name evidence="2" type="ORF">H5410_006401</name>
</gene>
<feature type="region of interest" description="Disordered" evidence="1">
    <location>
        <begin position="1"/>
        <end position="25"/>
    </location>
</feature>
<dbReference type="AlphaFoldDB" id="A0A9J6AB75"/>
<name>A0A9J6AB75_SOLCO</name>
<reference evidence="2 3" key="1">
    <citation type="submission" date="2020-09" db="EMBL/GenBank/DDBJ databases">
        <title>De no assembly of potato wild relative species, Solanum commersonii.</title>
        <authorList>
            <person name="Cho K."/>
        </authorList>
    </citation>
    <scope>NUCLEOTIDE SEQUENCE [LARGE SCALE GENOMIC DNA]</scope>
    <source>
        <strain evidence="2">LZ3.2</strain>
        <tissue evidence="2">Leaf</tissue>
    </source>
</reference>
<evidence type="ECO:0000256" key="1">
    <source>
        <dbReference type="SAM" id="MobiDB-lite"/>
    </source>
</evidence>